<dbReference type="PROSITE" id="PS00122">
    <property type="entry name" value="CARBOXYLESTERASE_B_1"/>
    <property type="match status" value="1"/>
</dbReference>
<evidence type="ECO:0000313" key="6">
    <source>
        <dbReference type="EMBL" id="MDF3287882.1"/>
    </source>
</evidence>
<feature type="region of interest" description="Disordered" evidence="4">
    <location>
        <begin position="492"/>
        <end position="520"/>
    </location>
</feature>
<dbReference type="Pfam" id="PF00135">
    <property type="entry name" value="COesterase"/>
    <property type="match status" value="1"/>
</dbReference>
<comment type="caution">
    <text evidence="6">The sequence shown here is derived from an EMBL/GenBank/DDBJ whole genome shotgun (WGS) entry which is preliminary data.</text>
</comment>
<organism evidence="6 7">
    <name type="scientific">Streptomyces silvisoli</name>
    <dbReference type="NCBI Taxonomy" id="3034235"/>
    <lineage>
        <taxon>Bacteria</taxon>
        <taxon>Bacillati</taxon>
        <taxon>Actinomycetota</taxon>
        <taxon>Actinomycetes</taxon>
        <taxon>Kitasatosporales</taxon>
        <taxon>Streptomycetaceae</taxon>
        <taxon>Streptomyces</taxon>
    </lineage>
</organism>
<evidence type="ECO:0000256" key="3">
    <source>
        <dbReference type="RuleBase" id="RU361235"/>
    </source>
</evidence>
<name>A0ABT5ZDN9_9ACTN</name>
<dbReference type="EC" id="3.1.1.-" evidence="3"/>
<dbReference type="Proteomes" id="UP001216579">
    <property type="component" value="Unassembled WGS sequence"/>
</dbReference>
<dbReference type="InterPro" id="IPR050309">
    <property type="entry name" value="Type-B_Carboxylest/Lipase"/>
</dbReference>
<dbReference type="InterPro" id="IPR002018">
    <property type="entry name" value="CarbesteraseB"/>
</dbReference>
<dbReference type="SUPFAM" id="SSF53474">
    <property type="entry name" value="alpha/beta-Hydrolases"/>
    <property type="match status" value="1"/>
</dbReference>
<dbReference type="Gene3D" id="3.40.50.1820">
    <property type="entry name" value="alpha/beta hydrolase"/>
    <property type="match status" value="1"/>
</dbReference>
<dbReference type="RefSeq" id="WP_276091755.1">
    <property type="nucleotide sequence ID" value="NZ_JARJBC010000001.1"/>
</dbReference>
<proteinExistence type="inferred from homology"/>
<dbReference type="InterPro" id="IPR019826">
    <property type="entry name" value="Carboxylesterase_B_AS"/>
</dbReference>
<keyword evidence="2 3" id="KW-0378">Hydrolase</keyword>
<dbReference type="InterPro" id="IPR029058">
    <property type="entry name" value="AB_hydrolase_fold"/>
</dbReference>
<accession>A0ABT5ZDN9</accession>
<protein>
    <recommendedName>
        <fullName evidence="3">Carboxylic ester hydrolase</fullName>
        <ecNumber evidence="3">3.1.1.-</ecNumber>
    </recommendedName>
</protein>
<feature type="compositionally biased region" description="Basic and acidic residues" evidence="4">
    <location>
        <begin position="500"/>
        <end position="520"/>
    </location>
</feature>
<evidence type="ECO:0000256" key="4">
    <source>
        <dbReference type="SAM" id="MobiDB-lite"/>
    </source>
</evidence>
<sequence>MSETTTIDVETAYGPVSGIVESGIARFLGIPYAAAPQGVQRFAAPGPPARWTGVRAAHEFGATAPQLPVRGKLGELIRNPVVRGDEHLNLNVWTPAPGATRSLPVLVWIHGGGFITGSSAVTAFDGATFARDDVVCVSVNYRLGVEGFAYVEDAPAQANRGLLDQIAALEWVRDNIERFGGNPDDVTVAGESAGAMSVLTLLSLDLGLFHKAIVESGSAHIVQTRQDAALVTAEVAERLRVEPTVHALADVPVRELLLAQEAVCDDVATTVNARRFGASTIAACGLAFMPVIDDTLLHRAPIDAMAEGAGHGIPLLMGTATEEFRLFLAPTPLAARPEERPFRDSLRAYGVPADFYDRYAETNVPPYVRDSPLDIACAVLTDRVFRIPTIRVAEARAQAPAPTPTHLFEFGWRTDSAPNAPGVEFGACHSLPLPFVWDTLDNPDSREFTGPNPPRELADALHSRWVEFARAGELSGWAPYDTSQRPVMVFHRNGQPGNEVVRDPHGNERELWKDHLNPRQ</sequence>
<comment type="similarity">
    <text evidence="1 3">Belongs to the type-B carboxylesterase/lipase family.</text>
</comment>
<evidence type="ECO:0000313" key="7">
    <source>
        <dbReference type="Proteomes" id="UP001216579"/>
    </source>
</evidence>
<feature type="domain" description="Carboxylesterase type B" evidence="5">
    <location>
        <begin position="8"/>
        <end position="495"/>
    </location>
</feature>
<reference evidence="6 7" key="1">
    <citation type="submission" date="2023-03" db="EMBL/GenBank/DDBJ databases">
        <title>Draft genome sequence of Streptomyces sp. RB6PN23 isolated from peat swamp forest in Thailand.</title>
        <authorList>
            <person name="Klaysubun C."/>
            <person name="Duangmal K."/>
        </authorList>
    </citation>
    <scope>NUCLEOTIDE SEQUENCE [LARGE SCALE GENOMIC DNA]</scope>
    <source>
        <strain evidence="6 7">RB6PN23</strain>
    </source>
</reference>
<dbReference type="EMBL" id="JARJBC010000001">
    <property type="protein sequence ID" value="MDF3287882.1"/>
    <property type="molecule type" value="Genomic_DNA"/>
</dbReference>
<gene>
    <name evidence="6" type="ORF">P3G67_01250</name>
</gene>
<dbReference type="PANTHER" id="PTHR11559">
    <property type="entry name" value="CARBOXYLESTERASE"/>
    <property type="match status" value="1"/>
</dbReference>
<evidence type="ECO:0000256" key="1">
    <source>
        <dbReference type="ARBA" id="ARBA00005964"/>
    </source>
</evidence>
<evidence type="ECO:0000259" key="5">
    <source>
        <dbReference type="Pfam" id="PF00135"/>
    </source>
</evidence>
<keyword evidence="7" id="KW-1185">Reference proteome</keyword>
<evidence type="ECO:0000256" key="2">
    <source>
        <dbReference type="ARBA" id="ARBA00022801"/>
    </source>
</evidence>